<evidence type="ECO:0000256" key="9">
    <source>
        <dbReference type="SAM" id="Phobius"/>
    </source>
</evidence>
<dbReference type="HOGENOM" id="CLU_014404_0_1_1"/>
<evidence type="ECO:0000256" key="7">
    <source>
        <dbReference type="ARBA" id="ARBA00023136"/>
    </source>
</evidence>
<feature type="transmembrane region" description="Helical" evidence="9">
    <location>
        <begin position="49"/>
        <end position="69"/>
    </location>
</feature>
<dbReference type="InParanoid" id="A7ST13"/>
<dbReference type="GO" id="GO:0000030">
    <property type="term" value="F:mannosyltransferase activity"/>
    <property type="evidence" value="ECO:0000318"/>
    <property type="project" value="GO_Central"/>
</dbReference>
<feature type="transmembrane region" description="Helical" evidence="9">
    <location>
        <begin position="514"/>
        <end position="532"/>
    </location>
</feature>
<dbReference type="EMBL" id="DS469787">
    <property type="protein sequence ID" value="EDO33159.1"/>
    <property type="molecule type" value="Genomic_DNA"/>
</dbReference>
<feature type="transmembrane region" description="Helical" evidence="9">
    <location>
        <begin position="339"/>
        <end position="357"/>
    </location>
</feature>
<dbReference type="InterPro" id="IPR047462">
    <property type="entry name" value="Dpy19"/>
</dbReference>
<keyword evidence="11" id="KW-1185">Reference proteome</keyword>
<keyword evidence="6 9" id="KW-1133">Transmembrane helix</keyword>
<dbReference type="InterPro" id="IPR018732">
    <property type="entry name" value="Dpy-19/Dpy-19-like"/>
</dbReference>
<feature type="transmembrane region" description="Helical" evidence="9">
    <location>
        <begin position="287"/>
        <end position="309"/>
    </location>
</feature>
<evidence type="ECO:0000256" key="3">
    <source>
        <dbReference type="ARBA" id="ARBA00022676"/>
    </source>
</evidence>
<organism evidence="10 11">
    <name type="scientific">Nematostella vectensis</name>
    <name type="common">Starlet sea anemone</name>
    <dbReference type="NCBI Taxonomy" id="45351"/>
    <lineage>
        <taxon>Eukaryota</taxon>
        <taxon>Metazoa</taxon>
        <taxon>Cnidaria</taxon>
        <taxon>Anthozoa</taxon>
        <taxon>Hexacorallia</taxon>
        <taxon>Actiniaria</taxon>
        <taxon>Edwardsiidae</taxon>
        <taxon>Nematostella</taxon>
    </lineage>
</organism>
<dbReference type="Proteomes" id="UP000001593">
    <property type="component" value="Unassembled WGS sequence"/>
</dbReference>
<feature type="transmembrane region" description="Helical" evidence="9">
    <location>
        <begin position="196"/>
        <end position="229"/>
    </location>
</feature>
<reference evidence="10 11" key="1">
    <citation type="journal article" date="2007" name="Science">
        <title>Sea anemone genome reveals ancestral eumetazoan gene repertoire and genomic organization.</title>
        <authorList>
            <person name="Putnam N.H."/>
            <person name="Srivastava M."/>
            <person name="Hellsten U."/>
            <person name="Dirks B."/>
            <person name="Chapman J."/>
            <person name="Salamov A."/>
            <person name="Terry A."/>
            <person name="Shapiro H."/>
            <person name="Lindquist E."/>
            <person name="Kapitonov V.V."/>
            <person name="Jurka J."/>
            <person name="Genikhovich G."/>
            <person name="Grigoriev I.V."/>
            <person name="Lucas S.M."/>
            <person name="Steele R.E."/>
            <person name="Finnerty J.R."/>
            <person name="Technau U."/>
            <person name="Martindale M.Q."/>
            <person name="Rokhsar D.S."/>
        </authorList>
    </citation>
    <scope>NUCLEOTIDE SEQUENCE [LARGE SCALE GENOMIC DNA]</scope>
    <source>
        <strain evidence="11">CH2 X CH6</strain>
    </source>
</reference>
<accession>A7ST13</accession>
<sequence>MTTKKKKPSPSSPNHSPTSQHPAKKVKFKDAKDNEKGKSERFLVWRKHGLGYAVTVVILACTFGFLNSWHVSRMFENERFFSHLSALERELSFRTEMGLYYSYYKTMVEAPTFLDGLHAVMNCNVTEYPDTVNTLKRFNLYPEVILAGKFRIFEWLASKFEYQTKTCYTVNRGYGLPPVQSCEGLGELSFFYVYSIFFLTGLMMACFFILCFYLSGSILGGVLGTLCYFFNHGEATRVMWTPPLRESFSYPYLVAQLLVVTFTLRSVKVTWRHITLVSMTTALFMIPWQFAQFALLTQTCALFVVYIMHFITADKFCKILYGLLVAHLLNFAVQFGNSMLLSSFFMSAVISALVVAKAESQIHKLPYQLLIWATQGLGFAAGTLGIKVAVAKVLSIADDSKFTSYRDFHTLLYTCAPEFDFLDQEAPVKLTKTLLLPSAIVAASAVIAKVGASEWEYWVRGKKSQVKSDSADEHDEGAQGQEANPRPHAEYVYHVLQAMAFVLMAVIIMRLKLFGTPALCVLASLVASRQFFSFLGDRRRHQAIVIALIAVMSVQGFSNLKTQFNTTGEYNNPEMEELVEFITTRTQKDAVFAGAMPTMATVKLSTGRAVVNHPHYEDVGIRERTHKVYQIFSRKPPHVVWNTLDSMGVTHVIIDAQWCMGRPKPGCGMSDMWDLEDEKNRHRSMCCSQLEVDSKPFVKVFKNKKYSIYKLHRERS</sequence>
<comment type="subcellular location">
    <subcellularLocation>
        <location evidence="1">Membrane</location>
        <topology evidence="1">Multi-pass membrane protein</topology>
    </subcellularLocation>
</comment>
<proteinExistence type="inferred from homology"/>
<feature type="region of interest" description="Disordered" evidence="8">
    <location>
        <begin position="1"/>
        <end position="34"/>
    </location>
</feature>
<dbReference type="PhylomeDB" id="A7ST13"/>
<evidence type="ECO:0000256" key="5">
    <source>
        <dbReference type="ARBA" id="ARBA00022692"/>
    </source>
</evidence>
<dbReference type="GO" id="GO:0005789">
    <property type="term" value="C:endoplasmic reticulum membrane"/>
    <property type="evidence" value="ECO:0000318"/>
    <property type="project" value="GO_Central"/>
</dbReference>
<gene>
    <name evidence="10" type="ORF">NEMVEDRAFT_v1g247236</name>
</gene>
<dbReference type="eggNOG" id="KOG4587">
    <property type="taxonomic scope" value="Eukaryota"/>
</dbReference>
<keyword evidence="3" id="KW-0328">Glycosyltransferase</keyword>
<keyword evidence="4" id="KW-0808">Transferase</keyword>
<keyword evidence="5 9" id="KW-0812">Transmembrane</keyword>
<evidence type="ECO:0008006" key="12">
    <source>
        <dbReference type="Google" id="ProtNLM"/>
    </source>
</evidence>
<evidence type="ECO:0000256" key="6">
    <source>
        <dbReference type="ARBA" id="ARBA00022989"/>
    </source>
</evidence>
<evidence type="ECO:0000313" key="10">
    <source>
        <dbReference type="EMBL" id="EDO33159.1"/>
    </source>
</evidence>
<comment type="similarity">
    <text evidence="2">Belongs to the dpy-19 family.</text>
</comment>
<evidence type="ECO:0000256" key="4">
    <source>
        <dbReference type="ARBA" id="ARBA00022679"/>
    </source>
</evidence>
<evidence type="ECO:0000256" key="8">
    <source>
        <dbReference type="SAM" id="MobiDB-lite"/>
    </source>
</evidence>
<evidence type="ECO:0000256" key="2">
    <source>
        <dbReference type="ARBA" id="ARBA00008744"/>
    </source>
</evidence>
<name>A7ST13_NEMVE</name>
<dbReference type="STRING" id="45351.A7ST13"/>
<evidence type="ECO:0000256" key="1">
    <source>
        <dbReference type="ARBA" id="ARBA00004141"/>
    </source>
</evidence>
<keyword evidence="7 9" id="KW-0472">Membrane</keyword>
<protein>
    <recommendedName>
        <fullName evidence="12">C-mannosyltransferase DPY19L1</fullName>
    </recommendedName>
</protein>
<dbReference type="PANTHER" id="PTHR31488">
    <property type="entry name" value="DPY-19-LIKE 1, LIKE (H. SAPIENS)"/>
    <property type="match status" value="1"/>
</dbReference>
<feature type="transmembrane region" description="Helical" evidence="9">
    <location>
        <begin position="544"/>
        <end position="560"/>
    </location>
</feature>
<dbReference type="CDD" id="cd20177">
    <property type="entry name" value="Dpy19"/>
    <property type="match status" value="1"/>
</dbReference>
<dbReference type="PANTHER" id="PTHR31488:SF1">
    <property type="entry name" value="C-MANNOSYLTRANSFERASE DPY19L1"/>
    <property type="match status" value="1"/>
</dbReference>
<feature type="transmembrane region" description="Helical" evidence="9">
    <location>
        <begin position="250"/>
        <end position="267"/>
    </location>
</feature>
<dbReference type="Pfam" id="PF10034">
    <property type="entry name" value="Dpy19"/>
    <property type="match status" value="1"/>
</dbReference>
<dbReference type="AlphaFoldDB" id="A7ST13"/>
<dbReference type="OMA" id="YDNITEY"/>
<evidence type="ECO:0000313" key="11">
    <source>
        <dbReference type="Proteomes" id="UP000001593"/>
    </source>
</evidence>